<evidence type="ECO:0000256" key="12">
    <source>
        <dbReference type="SAM" id="Phobius"/>
    </source>
</evidence>
<feature type="transmembrane region" description="Helical" evidence="12">
    <location>
        <begin position="54"/>
        <end position="72"/>
    </location>
</feature>
<evidence type="ECO:0000256" key="3">
    <source>
        <dbReference type="ARBA" id="ARBA00022461"/>
    </source>
</evidence>
<dbReference type="Pfam" id="PF00858">
    <property type="entry name" value="ASC"/>
    <property type="match status" value="1"/>
</dbReference>
<keyword evidence="10 11" id="KW-0407">Ion channel</keyword>
<dbReference type="RefSeq" id="XP_013398048.1">
    <property type="nucleotide sequence ID" value="XM_013542594.2"/>
</dbReference>
<keyword evidence="4 11" id="KW-0812">Transmembrane</keyword>
<accession>A0A1S3IIV4</accession>
<dbReference type="PRINTS" id="PR01078">
    <property type="entry name" value="AMINACHANNEL"/>
</dbReference>
<evidence type="ECO:0000313" key="13">
    <source>
        <dbReference type="Proteomes" id="UP000085678"/>
    </source>
</evidence>
<dbReference type="AlphaFoldDB" id="A0A1S3IIV4"/>
<evidence type="ECO:0000256" key="2">
    <source>
        <dbReference type="ARBA" id="ARBA00022448"/>
    </source>
</evidence>
<keyword evidence="3 11" id="KW-0894">Sodium channel</keyword>
<evidence type="ECO:0000256" key="5">
    <source>
        <dbReference type="ARBA" id="ARBA00022989"/>
    </source>
</evidence>
<evidence type="ECO:0000256" key="10">
    <source>
        <dbReference type="ARBA" id="ARBA00023303"/>
    </source>
</evidence>
<dbReference type="InterPro" id="IPR001873">
    <property type="entry name" value="ENaC"/>
</dbReference>
<sequence>MMTKTKFYRYDVPSDFDEENDTLTYYVLWKGLKERTTSHIIPQVTNAKGIFKHFFWILITLATFVGLGYHLYTMFYKFFEYDVGVKLEITSNSTLKFPAVTVCNENAFRKSALLSSPSKLPTLDAFVTNGTVPTTGFNSSLIDSELGGRSNRATLIDKTLEDISELTTGEKQALGHQRSDFILDCEYGGYSCNGKTFESFYSTYNGNCFIFNSGWNNSSILRATESGPNFGLSLTFNIEQSEYVGDLTQTAGVRVLVHDQDVMPFPEDQGFLAAPGEMTFVGIKMVEIDRYGGRYTTCKKTDTFNITENMYQALYPSVGYSQKACKKTCYQRTVIETCKCALSIYPRVETLFDSTTSVRTCDSLNATDVACTVKVQTQFINGELNCSCIQPCSATSFSIDTSSAYWPSDEYATEFLSNYNSKSSIVRKIYNTSGSAGVMKNLAKVHIFYKDLNYEYISEYVYYDSIQFLSDFGGALGLWLGWSVVTFFEFFELFMDVLAFSCRCGRKRKVSRSSVNDITLKEKASF</sequence>
<reference evidence="14" key="1">
    <citation type="submission" date="2025-08" db="UniProtKB">
        <authorList>
            <consortium name="RefSeq"/>
        </authorList>
    </citation>
    <scope>IDENTIFICATION</scope>
    <source>
        <tissue evidence="14">Gonads</tissue>
    </source>
</reference>
<organism evidence="13 14">
    <name type="scientific">Lingula anatina</name>
    <name type="common">Brachiopod</name>
    <name type="synonym">Lingula unguis</name>
    <dbReference type="NCBI Taxonomy" id="7574"/>
    <lineage>
        <taxon>Eukaryota</taxon>
        <taxon>Metazoa</taxon>
        <taxon>Spiralia</taxon>
        <taxon>Lophotrochozoa</taxon>
        <taxon>Brachiopoda</taxon>
        <taxon>Linguliformea</taxon>
        <taxon>Lingulata</taxon>
        <taxon>Lingulida</taxon>
        <taxon>Linguloidea</taxon>
        <taxon>Lingulidae</taxon>
        <taxon>Lingula</taxon>
    </lineage>
</organism>
<keyword evidence="2 11" id="KW-0813">Transport</keyword>
<comment type="subcellular location">
    <subcellularLocation>
        <location evidence="1">Membrane</location>
        <topology evidence="1">Multi-pass membrane protein</topology>
    </subcellularLocation>
</comment>
<protein>
    <submittedName>
        <fullName evidence="14">Degenerin-like protein unc-105</fullName>
    </submittedName>
</protein>
<keyword evidence="9 11" id="KW-0739">Sodium transport</keyword>
<evidence type="ECO:0000256" key="7">
    <source>
        <dbReference type="ARBA" id="ARBA00023065"/>
    </source>
</evidence>
<dbReference type="InParanoid" id="A0A1S3IIV4"/>
<evidence type="ECO:0000256" key="1">
    <source>
        <dbReference type="ARBA" id="ARBA00004141"/>
    </source>
</evidence>
<evidence type="ECO:0000256" key="4">
    <source>
        <dbReference type="ARBA" id="ARBA00022692"/>
    </source>
</evidence>
<dbReference type="GO" id="GO:0015280">
    <property type="term" value="F:ligand-gated sodium channel activity"/>
    <property type="evidence" value="ECO:0007669"/>
    <property type="project" value="TreeGrafter"/>
</dbReference>
<dbReference type="PANTHER" id="PTHR11690">
    <property type="entry name" value="AMILORIDE-SENSITIVE SODIUM CHANNEL-RELATED"/>
    <property type="match status" value="1"/>
</dbReference>
<gene>
    <name evidence="14" type="primary">LOC106164625</name>
</gene>
<dbReference type="Gene3D" id="2.60.470.10">
    <property type="entry name" value="Acid-sensing ion channels like domains"/>
    <property type="match status" value="1"/>
</dbReference>
<dbReference type="Gene3D" id="1.10.287.770">
    <property type="entry name" value="YojJ-like"/>
    <property type="match status" value="1"/>
</dbReference>
<dbReference type="OrthoDB" id="6021021at2759"/>
<evidence type="ECO:0000256" key="6">
    <source>
        <dbReference type="ARBA" id="ARBA00023053"/>
    </source>
</evidence>
<keyword evidence="13" id="KW-1185">Reference proteome</keyword>
<evidence type="ECO:0000313" key="14">
    <source>
        <dbReference type="RefSeq" id="XP_013398048.1"/>
    </source>
</evidence>
<keyword evidence="6" id="KW-0915">Sodium</keyword>
<dbReference type="GeneID" id="106164625"/>
<keyword evidence="8 12" id="KW-0472">Membrane</keyword>
<keyword evidence="5 12" id="KW-1133">Transmembrane helix</keyword>
<keyword evidence="7 11" id="KW-0406">Ion transport</keyword>
<evidence type="ECO:0000256" key="9">
    <source>
        <dbReference type="ARBA" id="ARBA00023201"/>
    </source>
</evidence>
<feature type="transmembrane region" description="Helical" evidence="12">
    <location>
        <begin position="479"/>
        <end position="502"/>
    </location>
</feature>
<dbReference type="Proteomes" id="UP000085678">
    <property type="component" value="Unplaced"/>
</dbReference>
<name>A0A1S3IIV4_LINAN</name>
<evidence type="ECO:0000256" key="11">
    <source>
        <dbReference type="RuleBase" id="RU000679"/>
    </source>
</evidence>
<dbReference type="KEGG" id="lak:106164625"/>
<dbReference type="GO" id="GO:0005886">
    <property type="term" value="C:plasma membrane"/>
    <property type="evidence" value="ECO:0007669"/>
    <property type="project" value="TreeGrafter"/>
</dbReference>
<dbReference type="PANTHER" id="PTHR11690:SF248">
    <property type="entry name" value="PICKPOCKET 17, ISOFORM A"/>
    <property type="match status" value="1"/>
</dbReference>
<comment type="similarity">
    <text evidence="11">Belongs to the amiloride-sensitive sodium channel (TC 1.A.6) family.</text>
</comment>
<evidence type="ECO:0000256" key="8">
    <source>
        <dbReference type="ARBA" id="ARBA00023136"/>
    </source>
</evidence>
<proteinExistence type="inferred from homology"/>